<accession>A0AAV3SID1</accession>
<keyword evidence="4" id="KW-0378">Hydrolase</keyword>
<gene>
    <name evidence="10" type="ORF">GCM10008985_23290</name>
</gene>
<dbReference type="PANTHER" id="PTHR31412">
    <property type="entry name" value="ZINC METALLOPROTEASE EGY1"/>
    <property type="match status" value="1"/>
</dbReference>
<reference evidence="10" key="2">
    <citation type="submission" date="2023-12" db="EMBL/GenBank/DDBJ databases">
        <authorList>
            <person name="Sun Q."/>
            <person name="Inoue M."/>
        </authorList>
    </citation>
    <scope>NUCLEOTIDE SEQUENCE</scope>
    <source>
        <strain evidence="10">JCM 12289</strain>
    </source>
</reference>
<dbReference type="EMBL" id="BAAADN010000034">
    <property type="protein sequence ID" value="GAA0465642.1"/>
    <property type="molecule type" value="Genomic_DNA"/>
</dbReference>
<feature type="transmembrane region" description="Helical" evidence="8">
    <location>
        <begin position="263"/>
        <end position="282"/>
    </location>
</feature>
<feature type="transmembrane region" description="Helical" evidence="8">
    <location>
        <begin position="302"/>
        <end position="321"/>
    </location>
</feature>
<evidence type="ECO:0000256" key="8">
    <source>
        <dbReference type="SAM" id="Phobius"/>
    </source>
</evidence>
<evidence type="ECO:0000256" key="4">
    <source>
        <dbReference type="ARBA" id="ARBA00022801"/>
    </source>
</evidence>
<dbReference type="Proteomes" id="UP001500962">
    <property type="component" value="Unassembled WGS sequence"/>
</dbReference>
<evidence type="ECO:0000313" key="11">
    <source>
        <dbReference type="Proteomes" id="UP001500962"/>
    </source>
</evidence>
<dbReference type="AlphaFoldDB" id="A0AAV3SID1"/>
<feature type="transmembrane region" description="Helical" evidence="8">
    <location>
        <begin position="201"/>
        <end position="226"/>
    </location>
</feature>
<evidence type="ECO:0000313" key="10">
    <source>
        <dbReference type="EMBL" id="GAA0465642.1"/>
    </source>
</evidence>
<evidence type="ECO:0000256" key="6">
    <source>
        <dbReference type="ARBA" id="ARBA00022989"/>
    </source>
</evidence>
<dbReference type="CDD" id="cd06160">
    <property type="entry name" value="S2P-M50_like_2"/>
    <property type="match status" value="1"/>
</dbReference>
<feature type="transmembrane region" description="Helical" evidence="8">
    <location>
        <begin position="99"/>
        <end position="119"/>
    </location>
</feature>
<dbReference type="GO" id="GO:0016020">
    <property type="term" value="C:membrane"/>
    <property type="evidence" value="ECO:0007669"/>
    <property type="project" value="UniProtKB-SubCell"/>
</dbReference>
<comment type="caution">
    <text evidence="10">The sequence shown here is derived from an EMBL/GenBank/DDBJ whole genome shotgun (WGS) entry which is preliminary data.</text>
</comment>
<feature type="domain" description="Peptidase M50" evidence="9">
    <location>
        <begin position="144"/>
        <end position="301"/>
    </location>
</feature>
<comment type="subcellular location">
    <subcellularLocation>
        <location evidence="1">Membrane</location>
        <topology evidence="1">Multi-pass membrane protein</topology>
    </subcellularLocation>
</comment>
<keyword evidence="6 8" id="KW-1133">Transmembrane helix</keyword>
<protein>
    <submittedName>
        <fullName evidence="10">Site-2 protease family protein</fullName>
    </submittedName>
</protein>
<keyword evidence="3 8" id="KW-0812">Transmembrane</keyword>
<evidence type="ECO:0000256" key="5">
    <source>
        <dbReference type="ARBA" id="ARBA00022946"/>
    </source>
</evidence>
<reference evidence="10" key="1">
    <citation type="journal article" date="2014" name="Int. J. Syst. Evol. Microbiol.">
        <title>Complete genome sequence of Corynebacterium casei LMG S-19264T (=DSM 44701T), isolated from a smear-ripened cheese.</title>
        <authorList>
            <consortium name="US DOE Joint Genome Institute (JGI-PGF)"/>
            <person name="Walter F."/>
            <person name="Albersmeier A."/>
            <person name="Kalinowski J."/>
            <person name="Ruckert C."/>
        </authorList>
    </citation>
    <scope>NUCLEOTIDE SEQUENCE</scope>
    <source>
        <strain evidence="10">JCM 12289</strain>
    </source>
</reference>
<dbReference type="PANTHER" id="PTHR31412:SF0">
    <property type="entry name" value="ZINC METALLOPROTEASE EGY1, CHLOROPLASTIC-RELATED"/>
    <property type="match status" value="1"/>
</dbReference>
<sequence>MSMADSDPPANGPPAEAFAGLFRVTETDVDGGQLRYYGEPLVDGRRLERRLWPLFRDQGYEVRLTSESNSEKDPFTGIEIDRTRHVLVATPHSTGIDGIPWTNVAFALLTVLSTLVAGARWYGTIDTVGDAFLDPMAVLAGWPFALAVLSILGVHELGHYALSRYHGVDASLPYFIPLPNVIGTMGAVISMRGRMPSRKTLFDIGVAGPLAGLVVACIVTLVGLGLPPVPTPAIPIEFNYPLLVQWLADLTGQPIDYPAGMSVNPVVFAGWVGMFVTFLNLIPVGQLDGGHLVRAMVGERQATVGALVPAALFGLAAYLYYVQQAAFNAVFLWVFWGVFTMAFAYAGPATPIYDDALDTKRVLLGFVTFGLGILCFTPVPFELAL</sequence>
<evidence type="ECO:0000256" key="2">
    <source>
        <dbReference type="ARBA" id="ARBA00022670"/>
    </source>
</evidence>
<feature type="transmembrane region" description="Helical" evidence="8">
    <location>
        <begin position="172"/>
        <end position="189"/>
    </location>
</feature>
<evidence type="ECO:0000259" key="9">
    <source>
        <dbReference type="Pfam" id="PF02163"/>
    </source>
</evidence>
<feature type="transmembrane region" description="Helical" evidence="8">
    <location>
        <begin position="131"/>
        <end position="152"/>
    </location>
</feature>
<name>A0AAV3SID1_HALDO</name>
<feature type="transmembrane region" description="Helical" evidence="8">
    <location>
        <begin position="327"/>
        <end position="350"/>
    </location>
</feature>
<evidence type="ECO:0000256" key="7">
    <source>
        <dbReference type="ARBA" id="ARBA00023136"/>
    </source>
</evidence>
<dbReference type="InterPro" id="IPR008915">
    <property type="entry name" value="Peptidase_M50"/>
</dbReference>
<keyword evidence="7 8" id="KW-0472">Membrane</keyword>
<evidence type="ECO:0000256" key="3">
    <source>
        <dbReference type="ARBA" id="ARBA00022692"/>
    </source>
</evidence>
<dbReference type="InterPro" id="IPR044838">
    <property type="entry name" value="EGY1-like"/>
</dbReference>
<keyword evidence="2 10" id="KW-0645">Protease</keyword>
<proteinExistence type="predicted"/>
<dbReference type="GO" id="GO:0006508">
    <property type="term" value="P:proteolysis"/>
    <property type="evidence" value="ECO:0007669"/>
    <property type="project" value="UniProtKB-KW"/>
</dbReference>
<dbReference type="Pfam" id="PF02163">
    <property type="entry name" value="Peptidase_M50"/>
    <property type="match status" value="1"/>
</dbReference>
<feature type="transmembrane region" description="Helical" evidence="8">
    <location>
        <begin position="362"/>
        <end position="381"/>
    </location>
</feature>
<organism evidence="10 11">
    <name type="scientific">Halococcus dombrowskii</name>
    <dbReference type="NCBI Taxonomy" id="179637"/>
    <lineage>
        <taxon>Archaea</taxon>
        <taxon>Methanobacteriati</taxon>
        <taxon>Methanobacteriota</taxon>
        <taxon>Stenosarchaea group</taxon>
        <taxon>Halobacteria</taxon>
        <taxon>Halobacteriales</taxon>
        <taxon>Halococcaceae</taxon>
        <taxon>Halococcus</taxon>
    </lineage>
</organism>
<keyword evidence="5" id="KW-0809">Transit peptide</keyword>
<evidence type="ECO:0000256" key="1">
    <source>
        <dbReference type="ARBA" id="ARBA00004141"/>
    </source>
</evidence>
<dbReference type="GO" id="GO:0008233">
    <property type="term" value="F:peptidase activity"/>
    <property type="evidence" value="ECO:0007669"/>
    <property type="project" value="UniProtKB-KW"/>
</dbReference>